<dbReference type="RefSeq" id="WP_260572230.1">
    <property type="nucleotide sequence ID" value="NZ_CP104205.1"/>
</dbReference>
<sequence length="93" mass="10578">MNDNVLSIRGKEVTLDLGVYTKPSIFYLNDKIYVSVTDIQNLKTYLFDSQAEPIIGFPVFGASVIDMTDMDNDNRPELVIKDQENSIVVYKIQ</sequence>
<reference evidence="1" key="1">
    <citation type="submission" date="2022-09" db="EMBL/GenBank/DDBJ databases">
        <title>Maribacter litopenaei sp. nov., isolated from the intestinal tract of the Pacific White Shrimp, Litopenaeus vannamei.</title>
        <authorList>
            <person name="Kim S.Y."/>
            <person name="Hwang C.Y."/>
        </authorList>
    </citation>
    <scope>NUCLEOTIDE SEQUENCE</scope>
    <source>
        <strain evidence="1">HL-LV01</strain>
    </source>
</reference>
<dbReference type="Proteomes" id="UP001059209">
    <property type="component" value="Chromosome"/>
</dbReference>
<protein>
    <submittedName>
        <fullName evidence="1">Uncharacterized protein</fullName>
    </submittedName>
</protein>
<keyword evidence="2" id="KW-1185">Reference proteome</keyword>
<gene>
    <name evidence="1" type="ORF">NYZ99_15705</name>
</gene>
<proteinExistence type="predicted"/>
<organism evidence="1 2">
    <name type="scientific">Maribacter litopenaei</name>
    <dbReference type="NCBI Taxonomy" id="2976127"/>
    <lineage>
        <taxon>Bacteria</taxon>
        <taxon>Pseudomonadati</taxon>
        <taxon>Bacteroidota</taxon>
        <taxon>Flavobacteriia</taxon>
        <taxon>Flavobacteriales</taxon>
        <taxon>Flavobacteriaceae</taxon>
        <taxon>Maribacter</taxon>
    </lineage>
</organism>
<accession>A0ABY5Y5S3</accession>
<evidence type="ECO:0000313" key="1">
    <source>
        <dbReference type="EMBL" id="UWX54370.1"/>
    </source>
</evidence>
<evidence type="ECO:0000313" key="2">
    <source>
        <dbReference type="Proteomes" id="UP001059209"/>
    </source>
</evidence>
<name>A0ABY5Y5S3_9FLAO</name>
<dbReference type="EMBL" id="CP104205">
    <property type="protein sequence ID" value="UWX54370.1"/>
    <property type="molecule type" value="Genomic_DNA"/>
</dbReference>